<protein>
    <submittedName>
        <fullName evidence="2">Uncharacterized protein</fullName>
    </submittedName>
</protein>
<keyword evidence="1" id="KW-0472">Membrane</keyword>
<dbReference type="Proteomes" id="UP000799118">
    <property type="component" value="Unassembled WGS sequence"/>
</dbReference>
<accession>A0A6A4HW62</accession>
<keyword evidence="1" id="KW-0812">Transmembrane</keyword>
<evidence type="ECO:0000313" key="2">
    <source>
        <dbReference type="EMBL" id="KAE9402699.1"/>
    </source>
</evidence>
<gene>
    <name evidence="2" type="ORF">BT96DRAFT_537225</name>
</gene>
<name>A0A6A4HW62_9AGAR</name>
<dbReference type="EMBL" id="ML769432">
    <property type="protein sequence ID" value="KAE9402699.1"/>
    <property type="molecule type" value="Genomic_DNA"/>
</dbReference>
<evidence type="ECO:0000313" key="3">
    <source>
        <dbReference type="Proteomes" id="UP000799118"/>
    </source>
</evidence>
<sequence length="84" mass="9531">MIRRPRHLSVHPPHSFLTSTHSMLNANNIRLTNLLLLLTTHDLLLLLAYLVDGIMAVGRALKCGVRTPTKHKIILFHLLYSNVD</sequence>
<evidence type="ECO:0000256" key="1">
    <source>
        <dbReference type="SAM" id="Phobius"/>
    </source>
</evidence>
<proteinExistence type="predicted"/>
<dbReference type="AlphaFoldDB" id="A0A6A4HW62"/>
<organism evidence="2 3">
    <name type="scientific">Gymnopus androsaceus JB14</name>
    <dbReference type="NCBI Taxonomy" id="1447944"/>
    <lineage>
        <taxon>Eukaryota</taxon>
        <taxon>Fungi</taxon>
        <taxon>Dikarya</taxon>
        <taxon>Basidiomycota</taxon>
        <taxon>Agaricomycotina</taxon>
        <taxon>Agaricomycetes</taxon>
        <taxon>Agaricomycetidae</taxon>
        <taxon>Agaricales</taxon>
        <taxon>Marasmiineae</taxon>
        <taxon>Omphalotaceae</taxon>
        <taxon>Gymnopus</taxon>
    </lineage>
</organism>
<keyword evidence="3" id="KW-1185">Reference proteome</keyword>
<feature type="transmembrane region" description="Helical" evidence="1">
    <location>
        <begin position="31"/>
        <end position="51"/>
    </location>
</feature>
<keyword evidence="1" id="KW-1133">Transmembrane helix</keyword>
<reference evidence="2" key="1">
    <citation type="journal article" date="2019" name="Environ. Microbiol.">
        <title>Fungal ecological strategies reflected in gene transcription - a case study of two litter decomposers.</title>
        <authorList>
            <person name="Barbi F."/>
            <person name="Kohler A."/>
            <person name="Barry K."/>
            <person name="Baskaran P."/>
            <person name="Daum C."/>
            <person name="Fauchery L."/>
            <person name="Ihrmark K."/>
            <person name="Kuo A."/>
            <person name="LaButti K."/>
            <person name="Lipzen A."/>
            <person name="Morin E."/>
            <person name="Grigoriev I.V."/>
            <person name="Henrissat B."/>
            <person name="Lindahl B."/>
            <person name="Martin F."/>
        </authorList>
    </citation>
    <scope>NUCLEOTIDE SEQUENCE</scope>
    <source>
        <strain evidence="2">JB14</strain>
    </source>
</reference>